<evidence type="ECO:0000313" key="1">
    <source>
        <dbReference type="EMBL" id="HIR01907.1"/>
    </source>
</evidence>
<protein>
    <submittedName>
        <fullName evidence="1">Transposase</fullName>
    </submittedName>
</protein>
<proteinExistence type="predicted"/>
<sequence length="48" mass="5623">MPDSRFKPYQQNQLRLLPLDLSEMVPENHMARVIDRVVESLDTRALEA</sequence>
<comment type="caution">
    <text evidence="1">The sequence shown here is derived from an EMBL/GenBank/DDBJ whole genome shotgun (WGS) entry which is preliminary data.</text>
</comment>
<feature type="non-terminal residue" evidence="1">
    <location>
        <position position="48"/>
    </location>
</feature>
<dbReference type="EMBL" id="DVGB01000080">
    <property type="protein sequence ID" value="HIR01907.1"/>
    <property type="molecule type" value="Genomic_DNA"/>
</dbReference>
<dbReference type="Proteomes" id="UP000824261">
    <property type="component" value="Unassembled WGS sequence"/>
</dbReference>
<gene>
    <name evidence="1" type="ORF">IAA69_06575</name>
</gene>
<accession>A0A9D1D4U3</accession>
<organism evidence="1 2">
    <name type="scientific">Candidatus Aveggerthella stercoripullorum</name>
    <dbReference type="NCBI Taxonomy" id="2840688"/>
    <lineage>
        <taxon>Bacteria</taxon>
        <taxon>Bacillati</taxon>
        <taxon>Actinomycetota</taxon>
        <taxon>Coriobacteriia</taxon>
        <taxon>Eggerthellales</taxon>
        <taxon>Eggerthellaceae</taxon>
        <taxon>Eggerthellaceae incertae sedis</taxon>
        <taxon>Candidatus Aveggerthella</taxon>
    </lineage>
</organism>
<name>A0A9D1D4U3_9ACTN</name>
<reference evidence="1" key="2">
    <citation type="journal article" date="2021" name="PeerJ">
        <title>Extensive microbial diversity within the chicken gut microbiome revealed by metagenomics and culture.</title>
        <authorList>
            <person name="Gilroy R."/>
            <person name="Ravi A."/>
            <person name="Getino M."/>
            <person name="Pursley I."/>
            <person name="Horton D.L."/>
            <person name="Alikhan N.F."/>
            <person name="Baker D."/>
            <person name="Gharbi K."/>
            <person name="Hall N."/>
            <person name="Watson M."/>
            <person name="Adriaenssens E.M."/>
            <person name="Foster-Nyarko E."/>
            <person name="Jarju S."/>
            <person name="Secka A."/>
            <person name="Antonio M."/>
            <person name="Oren A."/>
            <person name="Chaudhuri R.R."/>
            <person name="La Ragione R."/>
            <person name="Hildebrand F."/>
            <person name="Pallen M.J."/>
        </authorList>
    </citation>
    <scope>NUCLEOTIDE SEQUENCE</scope>
    <source>
        <strain evidence="1">ChiGjej1B1-2707</strain>
    </source>
</reference>
<reference evidence="1" key="1">
    <citation type="submission" date="2020-10" db="EMBL/GenBank/DDBJ databases">
        <authorList>
            <person name="Gilroy R."/>
        </authorList>
    </citation>
    <scope>NUCLEOTIDE SEQUENCE</scope>
    <source>
        <strain evidence="1">ChiGjej1B1-2707</strain>
    </source>
</reference>
<evidence type="ECO:0000313" key="2">
    <source>
        <dbReference type="Proteomes" id="UP000824261"/>
    </source>
</evidence>
<dbReference type="AlphaFoldDB" id="A0A9D1D4U3"/>